<dbReference type="GO" id="GO:0005737">
    <property type="term" value="C:cytoplasm"/>
    <property type="evidence" value="ECO:0007669"/>
    <property type="project" value="UniProtKB-SubCell"/>
</dbReference>
<comment type="pathway">
    <text evidence="3 11">Porphyrin-containing compound metabolism; protoheme biosynthesis.</text>
</comment>
<dbReference type="Pfam" id="PF01593">
    <property type="entry name" value="Amino_oxidase"/>
    <property type="match status" value="1"/>
</dbReference>
<evidence type="ECO:0000256" key="8">
    <source>
        <dbReference type="ARBA" id="ARBA00022827"/>
    </source>
</evidence>
<evidence type="ECO:0000313" key="13">
    <source>
        <dbReference type="EMBL" id="ATF25602.1"/>
    </source>
</evidence>
<evidence type="ECO:0000256" key="2">
    <source>
        <dbReference type="ARBA" id="ARBA00001974"/>
    </source>
</evidence>
<keyword evidence="10 11" id="KW-0350">Heme biosynthesis</keyword>
<comment type="catalytic activity">
    <reaction evidence="1">
        <text>coproporphyrinogen III + 3 O2 = coproporphyrin III + 3 H2O2</text>
        <dbReference type="Rhea" id="RHEA:43436"/>
        <dbReference type="ChEBI" id="CHEBI:15379"/>
        <dbReference type="ChEBI" id="CHEBI:16240"/>
        <dbReference type="ChEBI" id="CHEBI:57309"/>
        <dbReference type="ChEBI" id="CHEBI:131725"/>
        <dbReference type="EC" id="1.3.3.15"/>
    </reaction>
    <physiologicalReaction direction="left-to-right" evidence="1">
        <dbReference type="Rhea" id="RHEA:43437"/>
    </physiologicalReaction>
</comment>
<proteinExistence type="inferred from homology"/>
<dbReference type="AlphaFoldDB" id="A0A1D2L3L6"/>
<name>A0A1D2L3L6_BROTH</name>
<dbReference type="PANTHER" id="PTHR42923:SF3">
    <property type="entry name" value="PROTOPORPHYRINOGEN OXIDASE"/>
    <property type="match status" value="1"/>
</dbReference>
<dbReference type="Proteomes" id="UP000243591">
    <property type="component" value="Chromosome"/>
</dbReference>
<dbReference type="Gene3D" id="3.50.50.60">
    <property type="entry name" value="FAD/NAD(P)-binding domain"/>
    <property type="match status" value="1"/>
</dbReference>
<dbReference type="Gene3D" id="3.90.660.20">
    <property type="entry name" value="Protoporphyrinogen oxidase, mitochondrial, domain 2"/>
    <property type="match status" value="1"/>
</dbReference>
<gene>
    <name evidence="13" type="primary">hemG</name>
    <name evidence="14" type="synonym">hemY</name>
    <name evidence="14" type="ORF">BTBSAS_280009</name>
    <name evidence="13" type="ORF">CNY62_03860</name>
</gene>
<dbReference type="STRING" id="2756.BFR44_00050"/>
<keyword evidence="9 11" id="KW-0560">Oxidoreductase</keyword>
<dbReference type="GO" id="GO:0006783">
    <property type="term" value="P:heme biosynthetic process"/>
    <property type="evidence" value="ECO:0007669"/>
    <property type="project" value="UniProtKB-UniRule"/>
</dbReference>
<dbReference type="GO" id="GO:0004729">
    <property type="term" value="F:oxygen-dependent protoporphyrinogen oxidase activity"/>
    <property type="evidence" value="ECO:0007669"/>
    <property type="project" value="UniProtKB-UniRule"/>
</dbReference>
<evidence type="ECO:0000256" key="3">
    <source>
        <dbReference type="ARBA" id="ARBA00004744"/>
    </source>
</evidence>
<comment type="subcellular location">
    <subcellularLocation>
        <location evidence="11">Cytoplasm</location>
    </subcellularLocation>
</comment>
<dbReference type="InterPro" id="IPR004572">
    <property type="entry name" value="Protoporphyrinogen_oxidase"/>
</dbReference>
<evidence type="ECO:0000313" key="15">
    <source>
        <dbReference type="Proteomes" id="UP000243591"/>
    </source>
</evidence>
<dbReference type="UniPathway" id="UPA00252"/>
<dbReference type="SUPFAM" id="SSF51905">
    <property type="entry name" value="FAD/NAD(P)-binding domain"/>
    <property type="match status" value="1"/>
</dbReference>
<dbReference type="EMBL" id="CP023483">
    <property type="protein sequence ID" value="ATF25602.1"/>
    <property type="molecule type" value="Genomic_DNA"/>
</dbReference>
<evidence type="ECO:0000256" key="10">
    <source>
        <dbReference type="ARBA" id="ARBA00023133"/>
    </source>
</evidence>
<dbReference type="InterPro" id="IPR002937">
    <property type="entry name" value="Amino_oxidase"/>
</dbReference>
<reference evidence="14" key="3">
    <citation type="submission" date="2018-04" db="EMBL/GenBank/DDBJ databases">
        <authorList>
            <person name="Go L.Y."/>
            <person name="Mitchell J.A."/>
        </authorList>
    </citation>
    <scope>NUCLEOTIDE SEQUENCE</scope>
    <source>
        <strain evidence="14">BSAS1 3</strain>
    </source>
</reference>
<dbReference type="Gene3D" id="1.10.3110.10">
    <property type="entry name" value="protoporphyrinogen ix oxidase, domain 3"/>
    <property type="match status" value="1"/>
</dbReference>
<comment type="cofactor">
    <cofactor evidence="2 11">
        <name>FAD</name>
        <dbReference type="ChEBI" id="CHEBI:57692"/>
    </cofactor>
</comment>
<keyword evidence="15" id="KW-1185">Reference proteome</keyword>
<evidence type="ECO:0000256" key="5">
    <source>
        <dbReference type="ARBA" id="ARBA00012402"/>
    </source>
</evidence>
<comment type="function">
    <text evidence="11">Involved in coproporphyrin-dependent heme b biosynthesis. Catalyzes the oxidation of coproporphyrinogen III to coproporphyrin III.</text>
</comment>
<evidence type="ECO:0000256" key="9">
    <source>
        <dbReference type="ARBA" id="ARBA00023002"/>
    </source>
</evidence>
<keyword evidence="8 11" id="KW-0274">FAD</keyword>
<dbReference type="EMBL" id="OUNC01000021">
    <property type="protein sequence ID" value="SPP28662.1"/>
    <property type="molecule type" value="Genomic_DNA"/>
</dbReference>
<evidence type="ECO:0000259" key="12">
    <source>
        <dbReference type="Pfam" id="PF01593"/>
    </source>
</evidence>
<dbReference type="KEGG" id="bths:CNY62_03860"/>
<accession>A0A1D2L3L6</accession>
<evidence type="ECO:0000313" key="14">
    <source>
        <dbReference type="EMBL" id="SPP28662.1"/>
    </source>
</evidence>
<dbReference type="Proteomes" id="UP000270190">
    <property type="component" value="Unassembled WGS sequence"/>
</dbReference>
<keyword evidence="7 11" id="KW-0285">Flavoprotein</keyword>
<dbReference type="RefSeq" id="WP_069126338.1">
    <property type="nucleotide sequence ID" value="NZ_CBCPHX010000005.1"/>
</dbReference>
<evidence type="ECO:0000256" key="6">
    <source>
        <dbReference type="ARBA" id="ARBA00019046"/>
    </source>
</evidence>
<dbReference type="NCBIfam" id="TIGR00562">
    <property type="entry name" value="proto_IX_ox"/>
    <property type="match status" value="1"/>
</dbReference>
<reference evidence="13 15" key="1">
    <citation type="submission" date="2017-09" db="EMBL/GenBank/DDBJ databases">
        <title>Complete Genome Sequences of Two Strains of the Meat Spoilage Bacterium Brochothrix thermosphacta Isolated from Ground Chicken.</title>
        <authorList>
            <person name="Paoli G.C."/>
            <person name="Wijey C."/>
            <person name="Chen C.-Y."/>
            <person name="Nguyen L."/>
            <person name="Yan X."/>
            <person name="Irwin P.L."/>
        </authorList>
    </citation>
    <scope>NUCLEOTIDE SEQUENCE [LARGE SCALE GENOMIC DNA]</scope>
    <source>
        <strain evidence="13 15">BI</strain>
    </source>
</reference>
<comment type="similarity">
    <text evidence="4 11">Belongs to the protoporphyrinogen/coproporphyrinogen oxidase family. Coproporphyrinogen III oxidase subfamily.</text>
</comment>
<keyword evidence="11" id="KW-0963">Cytoplasm</keyword>
<organism evidence="13 15">
    <name type="scientific">Brochothrix thermosphacta</name>
    <name type="common">Microbacterium thermosphactum</name>
    <dbReference type="NCBI Taxonomy" id="2756"/>
    <lineage>
        <taxon>Bacteria</taxon>
        <taxon>Bacillati</taxon>
        <taxon>Bacillota</taxon>
        <taxon>Bacilli</taxon>
        <taxon>Bacillales</taxon>
        <taxon>Listeriaceae</taxon>
        <taxon>Brochothrix</taxon>
    </lineage>
</organism>
<dbReference type="InterPro" id="IPR036188">
    <property type="entry name" value="FAD/NAD-bd_sf"/>
</dbReference>
<dbReference type="PANTHER" id="PTHR42923">
    <property type="entry name" value="PROTOPORPHYRINOGEN OXIDASE"/>
    <property type="match status" value="1"/>
</dbReference>
<dbReference type="InterPro" id="IPR050464">
    <property type="entry name" value="Zeta_carotene_desat/Oxidored"/>
</dbReference>
<evidence type="ECO:0000256" key="1">
    <source>
        <dbReference type="ARBA" id="ARBA00001755"/>
    </source>
</evidence>
<dbReference type="SUPFAM" id="SSF54373">
    <property type="entry name" value="FAD-linked reductases, C-terminal domain"/>
    <property type="match status" value="1"/>
</dbReference>
<evidence type="ECO:0000256" key="11">
    <source>
        <dbReference type="RuleBase" id="RU364052"/>
    </source>
</evidence>
<evidence type="ECO:0000313" key="16">
    <source>
        <dbReference type="Proteomes" id="UP000270190"/>
    </source>
</evidence>
<dbReference type="EC" id="1.3.3.15" evidence="5 11"/>
<sequence>MKKVAIIGGGLSGLTAAFYLARQNKNIDWQVYEASARFGGHIKTVHKQGYIIEKGPDSFLARKPAGMQLIHDLKLDSELVKNATGQSYIYQNKIFHPIPEGSIMGIPTKLKPFLKSKLFSPLGKVRVLYELIKPADRSKEDQSLGDFFEKRFGKEMVTHLIEPLFSGIYAGNLYQMSLRATYPAMETLLNENGSILKGLRKQRVQTTGTKQTIGAFRTLKGGMTQLVDELVKQLPAERCHLNKAIENIEKKEDRYHLLFKNGEIEVVDEIIFGINHLRALELMPQYESPLKNQKIASSATLSFGFKIDDVPSLPDGTGFLMTREKDEHMTACTWVHTKWPHMVPENRILLRVFLGRSNLSNVTELADDELISLARTYLQDIMGVTAEPEVTEISKMNMAMPQYDIGHTERVASLLEKTKHQREGLHFIGMSYEGVGIPDCIQLAKETVKNM</sequence>
<feature type="domain" description="Amine oxidase" evidence="12">
    <location>
        <begin position="11"/>
        <end position="447"/>
    </location>
</feature>
<dbReference type="OrthoDB" id="9805195at2"/>
<protein>
    <recommendedName>
        <fullName evidence="6 11">Coproporphyrinogen III oxidase</fullName>
        <ecNumber evidence="5 11">1.3.3.15</ecNumber>
    </recommendedName>
</protein>
<evidence type="ECO:0000256" key="4">
    <source>
        <dbReference type="ARBA" id="ARBA00008310"/>
    </source>
</evidence>
<reference evidence="16" key="2">
    <citation type="submission" date="2018-04" db="EMBL/GenBank/DDBJ databases">
        <authorList>
            <person name="Illikoud N."/>
        </authorList>
    </citation>
    <scope>NUCLEOTIDE SEQUENCE [LARGE SCALE GENOMIC DNA]</scope>
</reference>
<evidence type="ECO:0000256" key="7">
    <source>
        <dbReference type="ARBA" id="ARBA00022630"/>
    </source>
</evidence>